<evidence type="ECO:0000256" key="1">
    <source>
        <dbReference type="ARBA" id="ARBA00010062"/>
    </source>
</evidence>
<dbReference type="PANTHER" id="PTHR30483">
    <property type="entry name" value="LEUCINE-SPECIFIC-BINDING PROTEIN"/>
    <property type="match status" value="1"/>
</dbReference>
<comment type="caution">
    <text evidence="6">The sequence shown here is derived from an EMBL/GenBank/DDBJ whole genome shotgun (WGS) entry which is preliminary data.</text>
</comment>
<keyword evidence="7" id="KW-1185">Reference proteome</keyword>
<dbReference type="Gene3D" id="3.40.50.2300">
    <property type="match status" value="2"/>
</dbReference>
<accession>A0A3N9XDM2</accession>
<dbReference type="EMBL" id="QGSZ01000156">
    <property type="protein sequence ID" value="RQX05463.1"/>
    <property type="molecule type" value="Genomic_DNA"/>
</dbReference>
<reference evidence="6 7" key="1">
    <citation type="submission" date="2018-05" db="EMBL/GenBank/DDBJ databases">
        <title>Micromonospora from Atacama Desert.</title>
        <authorList>
            <person name="Carro L."/>
            <person name="Goodfellow M."/>
            <person name="Klenk H.-P."/>
        </authorList>
    </citation>
    <scope>NUCLEOTIDE SEQUENCE [LARGE SCALE GENOMIC DNA]</scope>
    <source>
        <strain evidence="6 7">LB39</strain>
    </source>
</reference>
<dbReference type="InterPro" id="IPR028081">
    <property type="entry name" value="Leu-bd"/>
</dbReference>
<feature type="domain" description="Leucine-binding protein" evidence="5">
    <location>
        <begin position="45"/>
        <end position="353"/>
    </location>
</feature>
<name>A0A3N9XDM2_9ACTN</name>
<dbReference type="InterPro" id="IPR028082">
    <property type="entry name" value="Peripla_BP_I"/>
</dbReference>
<dbReference type="AlphaFoldDB" id="A0A3N9XDM2"/>
<dbReference type="SUPFAM" id="SSF53822">
    <property type="entry name" value="Periplasmic binding protein-like I"/>
    <property type="match status" value="1"/>
</dbReference>
<sequence length="451" mass="46891">MTPQPTGRQHHRWRTAIASIVATALLAVAGCAGSSLSDADTNAAEIRIGLIVPKTGNYKAIGDDQAAGWRLALDKLGGKLGGRPVKVIEADEGDGKATALASARKLIEQDKVLALVGGGTADTVQTLYPLLNESKVPLIGMGGRPSTIADPTYLWSTSWLSQETGASIAGYLRTTVGNGRVWVIGPDYIGGRDQIGGFVTAFRKAGGQLANPDGEPTWTPWAPAPTTEFSPYLTKIKEAKPAAVYTFYAGASAIEFVKQYRQYGITSPLYASGFLTEGAPLAALGPQAKGIYTALNYSPTLDNAANRDFVSRFTAGNDGKLPNVYHVCAWDAALVLDRAISEALAEPDAPATTPAGPGTASDSSSPASSGSPAASRPVASSAAASSAATGLTSQTLTAALPRVGQVDSPRGAWQFGPTNHTPVQAYYLREVAQDGQVWVNRTVQTLTTLGS</sequence>
<dbReference type="InterPro" id="IPR051010">
    <property type="entry name" value="BCAA_transport"/>
</dbReference>
<feature type="signal peptide" evidence="4">
    <location>
        <begin position="1"/>
        <end position="39"/>
    </location>
</feature>
<evidence type="ECO:0000259" key="5">
    <source>
        <dbReference type="Pfam" id="PF13458"/>
    </source>
</evidence>
<proteinExistence type="inferred from homology"/>
<keyword evidence="2 4" id="KW-0732">Signal</keyword>
<evidence type="ECO:0000256" key="2">
    <source>
        <dbReference type="ARBA" id="ARBA00022729"/>
    </source>
</evidence>
<evidence type="ECO:0000313" key="6">
    <source>
        <dbReference type="EMBL" id="RQX05463.1"/>
    </source>
</evidence>
<evidence type="ECO:0000313" key="7">
    <source>
        <dbReference type="Proteomes" id="UP000282312"/>
    </source>
</evidence>
<feature type="chain" id="PRO_5018257363" evidence="4">
    <location>
        <begin position="40"/>
        <end position="451"/>
    </location>
</feature>
<dbReference type="Proteomes" id="UP000282312">
    <property type="component" value="Unassembled WGS sequence"/>
</dbReference>
<dbReference type="RefSeq" id="WP_124771785.1">
    <property type="nucleotide sequence ID" value="NZ_QGSZ01000156.1"/>
</dbReference>
<organism evidence="6 7">
    <name type="scientific">Micromonospora inaquosa</name>
    <dbReference type="NCBI Taxonomy" id="2203716"/>
    <lineage>
        <taxon>Bacteria</taxon>
        <taxon>Bacillati</taxon>
        <taxon>Actinomycetota</taxon>
        <taxon>Actinomycetes</taxon>
        <taxon>Micromonosporales</taxon>
        <taxon>Micromonosporaceae</taxon>
        <taxon>Micromonospora</taxon>
    </lineage>
</organism>
<gene>
    <name evidence="6" type="ORF">DLJ59_07580</name>
</gene>
<protein>
    <submittedName>
        <fullName evidence="6">ABC transporter substrate-binding protein</fullName>
    </submittedName>
</protein>
<feature type="region of interest" description="Disordered" evidence="3">
    <location>
        <begin position="348"/>
        <end position="381"/>
    </location>
</feature>
<dbReference type="PANTHER" id="PTHR30483:SF6">
    <property type="entry name" value="PERIPLASMIC BINDING PROTEIN OF ABC TRANSPORTER FOR NATURAL AMINO ACIDS"/>
    <property type="match status" value="1"/>
</dbReference>
<dbReference type="Pfam" id="PF13458">
    <property type="entry name" value="Peripla_BP_6"/>
    <property type="match status" value="1"/>
</dbReference>
<feature type="compositionally biased region" description="Low complexity" evidence="3">
    <location>
        <begin position="349"/>
        <end position="381"/>
    </location>
</feature>
<comment type="similarity">
    <text evidence="1">Belongs to the leucine-binding protein family.</text>
</comment>
<evidence type="ECO:0000256" key="4">
    <source>
        <dbReference type="SAM" id="SignalP"/>
    </source>
</evidence>
<evidence type="ECO:0000256" key="3">
    <source>
        <dbReference type="SAM" id="MobiDB-lite"/>
    </source>
</evidence>
<dbReference type="OrthoDB" id="3759485at2"/>